<evidence type="ECO:0008006" key="4">
    <source>
        <dbReference type="Google" id="ProtNLM"/>
    </source>
</evidence>
<keyword evidence="1" id="KW-0175">Coiled coil</keyword>
<dbReference type="Proteomes" id="UP000266934">
    <property type="component" value="Chromosome"/>
</dbReference>
<gene>
    <name evidence="2" type="ORF">BLTE_33060</name>
</gene>
<reference evidence="2 3" key="1">
    <citation type="submission" date="2018-08" db="EMBL/GenBank/DDBJ databases">
        <title>Complete genome sequencing of Blastochloris tepida GI.</title>
        <authorList>
            <person name="Tsukatani Y."/>
            <person name="Mori H."/>
        </authorList>
    </citation>
    <scope>NUCLEOTIDE SEQUENCE [LARGE SCALE GENOMIC DNA]</scope>
    <source>
        <strain evidence="2 3">GI</strain>
    </source>
</reference>
<dbReference type="Pfam" id="PF06698">
    <property type="entry name" value="DUF1192"/>
    <property type="match status" value="1"/>
</dbReference>
<evidence type="ECO:0000313" key="2">
    <source>
        <dbReference type="EMBL" id="BBF94621.1"/>
    </source>
</evidence>
<organism evidence="2 3">
    <name type="scientific">Blastochloris tepida</name>
    <dbReference type="NCBI Taxonomy" id="2233851"/>
    <lineage>
        <taxon>Bacteria</taxon>
        <taxon>Pseudomonadati</taxon>
        <taxon>Pseudomonadota</taxon>
        <taxon>Alphaproteobacteria</taxon>
        <taxon>Hyphomicrobiales</taxon>
        <taxon>Blastochloridaceae</taxon>
        <taxon>Blastochloris</taxon>
    </lineage>
</organism>
<dbReference type="AlphaFoldDB" id="A0A348G4Y8"/>
<dbReference type="InterPro" id="IPR009579">
    <property type="entry name" value="DUF1192"/>
</dbReference>
<name>A0A348G4Y8_9HYPH</name>
<evidence type="ECO:0000256" key="1">
    <source>
        <dbReference type="SAM" id="Coils"/>
    </source>
</evidence>
<dbReference type="EMBL" id="AP018907">
    <property type="protein sequence ID" value="BBF94621.1"/>
    <property type="molecule type" value="Genomic_DNA"/>
</dbReference>
<evidence type="ECO:0000313" key="3">
    <source>
        <dbReference type="Proteomes" id="UP000266934"/>
    </source>
</evidence>
<sequence>MALRDDDEPRRKVVHDIGQPLDALSVGDLEERIELLRAEIARLEAALAARQASRAAAFDVFKLPG</sequence>
<feature type="coiled-coil region" evidence="1">
    <location>
        <begin position="26"/>
        <end position="53"/>
    </location>
</feature>
<protein>
    <recommendedName>
        <fullName evidence="4">DUF1192 domain-containing protein</fullName>
    </recommendedName>
</protein>
<accession>A0A348G4Y8</accession>
<proteinExistence type="predicted"/>
<keyword evidence="3" id="KW-1185">Reference proteome</keyword>
<dbReference type="RefSeq" id="WP_165439202.1">
    <property type="nucleotide sequence ID" value="NZ_AP018907.1"/>
</dbReference>
<dbReference type="KEGG" id="blag:BLTE_33060"/>